<dbReference type="OrthoDB" id="1939212at2759"/>
<evidence type="ECO:0000313" key="6">
    <source>
        <dbReference type="Proteomes" id="UP000325577"/>
    </source>
</evidence>
<comment type="subcellular location">
    <subcellularLocation>
        <location evidence="2">Nucleus</location>
    </subcellularLocation>
</comment>
<feature type="compositionally biased region" description="Low complexity" evidence="3">
    <location>
        <begin position="241"/>
        <end position="252"/>
    </location>
</feature>
<dbReference type="PANTHER" id="PTHR33077">
    <property type="entry name" value="PROTEIN TIFY 4A-RELATED-RELATED"/>
    <property type="match status" value="1"/>
</dbReference>
<dbReference type="GO" id="GO:0031347">
    <property type="term" value="P:regulation of defense response"/>
    <property type="evidence" value="ECO:0007669"/>
    <property type="project" value="UniProtKB-UniRule"/>
</dbReference>
<dbReference type="AlphaFoldDB" id="A0A5J5ANE1"/>
<feature type="domain" description="Tify" evidence="4">
    <location>
        <begin position="198"/>
        <end position="233"/>
    </location>
</feature>
<comment type="domain">
    <text evidence="2">The jas domain is required for interaction with COI1.</text>
</comment>
<name>A0A5J5ANE1_9ASTE</name>
<gene>
    <name evidence="5" type="ORF">F0562_032661</name>
</gene>
<evidence type="ECO:0000256" key="3">
    <source>
        <dbReference type="SAM" id="MobiDB-lite"/>
    </source>
</evidence>
<dbReference type="PANTHER" id="PTHR33077:SF90">
    <property type="entry name" value="PROTEIN TIFY 7"/>
    <property type="match status" value="1"/>
</dbReference>
<protein>
    <recommendedName>
        <fullName evidence="2">Protein TIFY</fullName>
    </recommendedName>
    <alternativeName>
        <fullName evidence="2">Jasmonate ZIM domain-containing protein</fullName>
    </alternativeName>
</protein>
<accession>A0A5J5ANE1</accession>
<comment type="similarity">
    <text evidence="1 2">Belongs to the TIFY/JAZ family.</text>
</comment>
<reference evidence="5 6" key="1">
    <citation type="submission" date="2019-09" db="EMBL/GenBank/DDBJ databases">
        <title>A chromosome-level genome assembly of the Chinese tupelo Nyssa sinensis.</title>
        <authorList>
            <person name="Yang X."/>
            <person name="Kang M."/>
            <person name="Yang Y."/>
            <person name="Xiong H."/>
            <person name="Wang M."/>
            <person name="Zhang Z."/>
            <person name="Wang Z."/>
            <person name="Wu H."/>
            <person name="Ma T."/>
            <person name="Liu J."/>
            <person name="Xi Z."/>
        </authorList>
    </citation>
    <scope>NUCLEOTIDE SEQUENCE [LARGE SCALE GENOMIC DNA]</scope>
    <source>
        <strain evidence="5">J267</strain>
        <tissue evidence="5">Leaf</tissue>
    </source>
</reference>
<organism evidence="5 6">
    <name type="scientific">Nyssa sinensis</name>
    <dbReference type="NCBI Taxonomy" id="561372"/>
    <lineage>
        <taxon>Eukaryota</taxon>
        <taxon>Viridiplantae</taxon>
        <taxon>Streptophyta</taxon>
        <taxon>Embryophyta</taxon>
        <taxon>Tracheophyta</taxon>
        <taxon>Spermatophyta</taxon>
        <taxon>Magnoliopsida</taxon>
        <taxon>eudicotyledons</taxon>
        <taxon>Gunneridae</taxon>
        <taxon>Pentapetalae</taxon>
        <taxon>asterids</taxon>
        <taxon>Cornales</taxon>
        <taxon>Nyssaceae</taxon>
        <taxon>Nyssa</taxon>
    </lineage>
</organism>
<dbReference type="EMBL" id="CM018042">
    <property type="protein sequence ID" value="KAA8532523.1"/>
    <property type="molecule type" value="Genomic_DNA"/>
</dbReference>
<dbReference type="InterPro" id="IPR018467">
    <property type="entry name" value="CCT_CS"/>
</dbReference>
<evidence type="ECO:0000259" key="4">
    <source>
        <dbReference type="PROSITE" id="PS51320"/>
    </source>
</evidence>
<dbReference type="GO" id="GO:0005634">
    <property type="term" value="C:nucleus"/>
    <property type="evidence" value="ECO:0007669"/>
    <property type="project" value="UniProtKB-SubCell"/>
</dbReference>
<dbReference type="SMART" id="SM00979">
    <property type="entry name" value="TIFY"/>
    <property type="match status" value="1"/>
</dbReference>
<comment type="function">
    <text evidence="2">Repressor of jasmonate responses.</text>
</comment>
<dbReference type="GO" id="GO:0009611">
    <property type="term" value="P:response to wounding"/>
    <property type="evidence" value="ECO:0007669"/>
    <property type="project" value="UniProtKB-UniRule"/>
</dbReference>
<dbReference type="PROSITE" id="PS51320">
    <property type="entry name" value="TIFY"/>
    <property type="match status" value="1"/>
</dbReference>
<dbReference type="Proteomes" id="UP000325577">
    <property type="component" value="Linkage Group LG19"/>
</dbReference>
<evidence type="ECO:0000256" key="2">
    <source>
        <dbReference type="RuleBase" id="RU369065"/>
    </source>
</evidence>
<evidence type="ECO:0000313" key="5">
    <source>
        <dbReference type="EMBL" id="KAA8532523.1"/>
    </source>
</evidence>
<sequence>MERDFLGLNSKESVIVVKEETVEGCKDSAFSKGSGVPWPQSNKVSSLPHFMSFKTGQEDKAAKIMFDTLASSGFMAISTADAFDPAHKHPLGEIQKNFNHDRQGGTHFSMTTYPAQQNAHSVHVPHDVKVHPVSSQTISLSMSNPFFKTHFAGAGQNCAGSITKQQLLGGIPVTAPHSVLPSLGSVSGITEPWFNSKASGAPAQLTIFYAGTVHVYDDISPEKAQAIMFLAGNGSSTASNTAQPTTQVQTPTSKLAAGDGVPVNHPMNTPPCSGLSSPMSVSSHPVGQSGGGSTNSDEVMAVKTSGVSTTPTSKVDPPKIVTSLGPGAATTMIASAVPQARKASLARFLEKRKERVMNSAPYNLSKNSPECNTGDATV</sequence>
<proteinExistence type="inferred from homology"/>
<dbReference type="Pfam" id="PF06200">
    <property type="entry name" value="tify"/>
    <property type="match status" value="1"/>
</dbReference>
<feature type="compositionally biased region" description="Polar residues" evidence="3">
    <location>
        <begin position="266"/>
        <end position="286"/>
    </location>
</feature>
<dbReference type="InterPro" id="IPR040390">
    <property type="entry name" value="TIFY/JAZ"/>
</dbReference>
<dbReference type="GO" id="GO:2000022">
    <property type="term" value="P:regulation of jasmonic acid mediated signaling pathway"/>
    <property type="evidence" value="ECO:0007669"/>
    <property type="project" value="UniProtKB-UniRule"/>
</dbReference>
<evidence type="ECO:0000256" key="1">
    <source>
        <dbReference type="ARBA" id="ARBA00008614"/>
    </source>
</evidence>
<feature type="region of interest" description="Disordered" evidence="3">
    <location>
        <begin position="236"/>
        <end position="298"/>
    </location>
</feature>
<keyword evidence="2" id="KW-1184">Jasmonic acid signaling pathway</keyword>
<keyword evidence="2" id="KW-0539">Nucleus</keyword>
<dbReference type="InterPro" id="IPR010399">
    <property type="entry name" value="Tify_dom"/>
</dbReference>
<keyword evidence="6" id="KW-1185">Reference proteome</keyword>
<dbReference type="Pfam" id="PF09425">
    <property type="entry name" value="Jas_motif"/>
    <property type="match status" value="1"/>
</dbReference>